<comment type="pathway">
    <text evidence="1">Lipid metabolism.</text>
</comment>
<keyword evidence="8" id="KW-1208">Phospholipid metabolism</keyword>
<dbReference type="AlphaFoldDB" id="A0A7S2DEV6"/>
<dbReference type="GO" id="GO:0004306">
    <property type="term" value="F:ethanolamine-phosphate cytidylyltransferase activity"/>
    <property type="evidence" value="ECO:0007669"/>
    <property type="project" value="UniProtKB-EC"/>
</dbReference>
<dbReference type="Pfam" id="PF01467">
    <property type="entry name" value="CTP_transf_like"/>
    <property type="match status" value="2"/>
</dbReference>
<evidence type="ECO:0000256" key="9">
    <source>
        <dbReference type="ARBA" id="ARBA00024191"/>
    </source>
</evidence>
<dbReference type="InterPro" id="IPR014729">
    <property type="entry name" value="Rossmann-like_a/b/a_fold"/>
</dbReference>
<accession>A0A7S2DEV6</accession>
<evidence type="ECO:0000256" key="6">
    <source>
        <dbReference type="ARBA" id="ARBA00023098"/>
    </source>
</evidence>
<dbReference type="InterPro" id="IPR041723">
    <property type="entry name" value="CCT"/>
</dbReference>
<dbReference type="GO" id="GO:0005737">
    <property type="term" value="C:cytoplasm"/>
    <property type="evidence" value="ECO:0007669"/>
    <property type="project" value="TreeGrafter"/>
</dbReference>
<keyword evidence="3" id="KW-0444">Lipid biosynthesis</keyword>
<evidence type="ECO:0000259" key="14">
    <source>
        <dbReference type="Pfam" id="PF01467"/>
    </source>
</evidence>
<keyword evidence="13" id="KW-0812">Transmembrane</keyword>
<feature type="domain" description="Cytidyltransferase-like" evidence="14">
    <location>
        <begin position="75"/>
        <end position="202"/>
    </location>
</feature>
<comment type="pathway">
    <text evidence="9">Phospholipid metabolism; phosphatidylethanolamine biosynthesis; phosphatidylethanolamine from ethanolamine: step 2/3.</text>
</comment>
<dbReference type="NCBIfam" id="TIGR00125">
    <property type="entry name" value="cyt_tran_rel"/>
    <property type="match status" value="2"/>
</dbReference>
<keyword evidence="5" id="KW-0548">Nucleotidyltransferase</keyword>
<name>A0A7S2DEV6_9EUKA</name>
<keyword evidence="7" id="KW-0594">Phospholipid biosynthesis</keyword>
<feature type="domain" description="Cytidyltransferase-like" evidence="14">
    <location>
        <begin position="302"/>
        <end position="393"/>
    </location>
</feature>
<evidence type="ECO:0000256" key="5">
    <source>
        <dbReference type="ARBA" id="ARBA00022695"/>
    </source>
</evidence>
<dbReference type="SUPFAM" id="SSF52374">
    <property type="entry name" value="Nucleotidylyl transferase"/>
    <property type="match status" value="2"/>
</dbReference>
<keyword evidence="12" id="KW-0175">Coiled coil</keyword>
<reference evidence="15" key="1">
    <citation type="submission" date="2021-01" db="EMBL/GenBank/DDBJ databases">
        <authorList>
            <person name="Corre E."/>
            <person name="Pelletier E."/>
            <person name="Niang G."/>
            <person name="Scheremetjew M."/>
            <person name="Finn R."/>
            <person name="Kale V."/>
            <person name="Holt S."/>
            <person name="Cochrane G."/>
            <person name="Meng A."/>
            <person name="Brown T."/>
            <person name="Cohen L."/>
        </authorList>
    </citation>
    <scope>NUCLEOTIDE SEQUENCE</scope>
    <source>
        <strain evidence="15">UTEX LB 985</strain>
    </source>
</reference>
<evidence type="ECO:0000256" key="1">
    <source>
        <dbReference type="ARBA" id="ARBA00005189"/>
    </source>
</evidence>
<feature type="coiled-coil region" evidence="12">
    <location>
        <begin position="28"/>
        <end position="55"/>
    </location>
</feature>
<evidence type="ECO:0000256" key="7">
    <source>
        <dbReference type="ARBA" id="ARBA00023209"/>
    </source>
</evidence>
<keyword evidence="13" id="KW-0472">Membrane</keyword>
<keyword evidence="13" id="KW-1133">Transmembrane helix</keyword>
<dbReference type="CDD" id="cd02174">
    <property type="entry name" value="CCT"/>
    <property type="match status" value="1"/>
</dbReference>
<dbReference type="UniPathway" id="UPA00558">
    <property type="reaction ID" value="UER00742"/>
</dbReference>
<dbReference type="PANTHER" id="PTHR45780:SF2">
    <property type="entry name" value="ETHANOLAMINE-PHOSPHATE CYTIDYLYLTRANSFERASE"/>
    <property type="match status" value="1"/>
</dbReference>
<evidence type="ECO:0000256" key="8">
    <source>
        <dbReference type="ARBA" id="ARBA00023264"/>
    </source>
</evidence>
<dbReference type="PANTHER" id="PTHR45780">
    <property type="entry name" value="ETHANOLAMINE-PHOSPHATE CYTIDYLYLTRANSFERASE"/>
    <property type="match status" value="1"/>
</dbReference>
<evidence type="ECO:0000313" key="15">
    <source>
        <dbReference type="EMBL" id="CAD9452665.1"/>
    </source>
</evidence>
<dbReference type="Gene3D" id="3.40.50.620">
    <property type="entry name" value="HUPs"/>
    <property type="match status" value="2"/>
</dbReference>
<organism evidence="15">
    <name type="scientific">Haptolina brevifila</name>
    <dbReference type="NCBI Taxonomy" id="156173"/>
    <lineage>
        <taxon>Eukaryota</taxon>
        <taxon>Haptista</taxon>
        <taxon>Haptophyta</taxon>
        <taxon>Prymnesiophyceae</taxon>
        <taxon>Prymnesiales</taxon>
        <taxon>Prymnesiaceae</taxon>
        <taxon>Haptolina</taxon>
    </lineage>
</organism>
<evidence type="ECO:0000256" key="11">
    <source>
        <dbReference type="ARBA" id="ARBA00031473"/>
    </source>
</evidence>
<comment type="similarity">
    <text evidence="2">Belongs to the cytidylyltransferase family.</text>
</comment>
<gene>
    <name evidence="15" type="ORF">CBRE1094_LOCUS16700</name>
</gene>
<feature type="transmembrane region" description="Helical" evidence="13">
    <location>
        <begin position="6"/>
        <end position="28"/>
    </location>
</feature>
<evidence type="ECO:0000256" key="10">
    <source>
        <dbReference type="ARBA" id="ARBA00024221"/>
    </source>
</evidence>
<evidence type="ECO:0000256" key="3">
    <source>
        <dbReference type="ARBA" id="ARBA00022516"/>
    </source>
</evidence>
<dbReference type="InterPro" id="IPR044608">
    <property type="entry name" value="Ect1/PCYT2"/>
</dbReference>
<dbReference type="InterPro" id="IPR004821">
    <property type="entry name" value="Cyt_trans-like"/>
</dbReference>
<dbReference type="EMBL" id="HBGU01030565">
    <property type="protein sequence ID" value="CAD9452665.1"/>
    <property type="molecule type" value="Transcribed_RNA"/>
</dbReference>
<evidence type="ECO:0000256" key="2">
    <source>
        <dbReference type="ARBA" id="ARBA00010101"/>
    </source>
</evidence>
<keyword evidence="6" id="KW-0443">Lipid metabolism</keyword>
<dbReference type="CDD" id="cd02173">
    <property type="entry name" value="ECT"/>
    <property type="match status" value="1"/>
</dbReference>
<evidence type="ECO:0000256" key="13">
    <source>
        <dbReference type="SAM" id="Phobius"/>
    </source>
</evidence>
<evidence type="ECO:0000256" key="4">
    <source>
        <dbReference type="ARBA" id="ARBA00022679"/>
    </source>
</evidence>
<evidence type="ECO:0000256" key="12">
    <source>
        <dbReference type="SAM" id="Coils"/>
    </source>
</evidence>
<dbReference type="EC" id="2.7.7.14" evidence="10"/>
<protein>
    <recommendedName>
        <fullName evidence="10">ethanolamine-phosphate cytidylyltransferase</fullName>
        <ecNumber evidence="10">2.7.7.14</ecNumber>
    </recommendedName>
    <alternativeName>
        <fullName evidence="11">CTP:phosphoethanolamine cytidylyltransferase</fullName>
    </alternativeName>
</protein>
<dbReference type="GO" id="GO:0006646">
    <property type="term" value="P:phosphatidylethanolamine biosynthetic process"/>
    <property type="evidence" value="ECO:0007669"/>
    <property type="project" value="UniProtKB-UniPathway"/>
</dbReference>
<keyword evidence="4" id="KW-0808">Transferase</keyword>
<proteinExistence type="inferred from homology"/>
<sequence>MAPAEYLGLGSVLMGALGVAVVAIFNFVEASQASRRKLQEKVAEAEKRVAELEAEKRLSRPKSASREKKEVRIWMDGAFDMMHYGHVNAFRKGRALGTHLIVGVNDDESITRCKGPPVMNNEERLAAVRACKFVDEVVPDVPYIMDDEYVRWMIKEYNIDYVVHGDDPCIVDGRDVYESARILGRYLTIPRTEGISTTDIVGRMLLLTNQHHASSPRLTPLTKPSVTGTKILDAVPALELDEMEASTSAAKSIEVAVEAPPTPVASAQAFVRESKFLTTSRMLRLFAQGCTDPPEGAKVVYVDGGWDMFHAGHMQFLERARALGDFLIVGVHNDVVVNRYRGANFPIMNTNERTLSVLSCKHVGDVVIDPPWHMTREMLAALNISIVAHGSTNDVNDDAGADPYEVPKAMGIFRTLPSSSDLTVDVLVSRIQANHERMTAKIEKKRKSESEYYASRYGFDAKAETGTTH</sequence>